<dbReference type="InterPro" id="IPR020449">
    <property type="entry name" value="Tscrpt_reg_AraC-type_HTH"/>
</dbReference>
<dbReference type="InterPro" id="IPR009057">
    <property type="entry name" value="Homeodomain-like_sf"/>
</dbReference>
<dbReference type="GO" id="GO:0003700">
    <property type="term" value="F:DNA-binding transcription factor activity"/>
    <property type="evidence" value="ECO:0007669"/>
    <property type="project" value="InterPro"/>
</dbReference>
<name>A0A099LXD2_9VIBR</name>
<evidence type="ECO:0000256" key="1">
    <source>
        <dbReference type="ARBA" id="ARBA00023015"/>
    </source>
</evidence>
<dbReference type="GeneID" id="43684220"/>
<evidence type="ECO:0000256" key="2">
    <source>
        <dbReference type="ARBA" id="ARBA00023125"/>
    </source>
</evidence>
<dbReference type="PROSITE" id="PS01124">
    <property type="entry name" value="HTH_ARAC_FAMILY_2"/>
    <property type="match status" value="1"/>
</dbReference>
<sequence>MNTHFAITHYRGNKLQMLRNVAILSPSIIQVRTGSKRLYWQESTLELNQRHLLYCPASQKLTFENLPAHGQFASRQFSFSLLPEPAMLELSQTRATSDGPVRKTSPSILHSLDILASLNTQELTLATQAYWLLGLYQQLAEAGKLHLLFPLGAARFEQKLSEFIAAEPGKNHQIEDACHHFALSKATLIRRLKEEGTQYRQVLTNVRLGHALNLMQNGVRSSGELALMCGYQSTERFTQRFRQRFGLTPREYLKTLPS</sequence>
<reference evidence="6 7" key="1">
    <citation type="submission" date="2014-04" db="EMBL/GenBank/DDBJ databases">
        <title>Genome sequencing of Vibrio navarrensis strains.</title>
        <authorList>
            <person name="Gladney L.M."/>
            <person name="Katz L.S."/>
            <person name="Marino-Ramirez L."/>
            <person name="Jordan I.K."/>
        </authorList>
    </citation>
    <scope>NUCLEOTIDE SEQUENCE [LARGE SCALE GENOMIC DNA]</scope>
    <source>
        <strain evidence="6 7">ATCC 51183</strain>
    </source>
</reference>
<dbReference type="Proteomes" id="UP000029994">
    <property type="component" value="Unassembled WGS sequence"/>
</dbReference>
<feature type="domain" description="HTH araC/xylS-type" evidence="4">
    <location>
        <begin position="158"/>
        <end position="255"/>
    </location>
</feature>
<dbReference type="STRING" id="29495.EA26_13765"/>
<dbReference type="SMART" id="SM00342">
    <property type="entry name" value="HTH_ARAC"/>
    <property type="match status" value="1"/>
</dbReference>
<dbReference type="PANTHER" id="PTHR47894">
    <property type="entry name" value="HTH-TYPE TRANSCRIPTIONAL REGULATOR GADX"/>
    <property type="match status" value="1"/>
</dbReference>
<dbReference type="Pfam" id="PF12833">
    <property type="entry name" value="HTH_18"/>
    <property type="match status" value="1"/>
</dbReference>
<evidence type="ECO:0000313" key="6">
    <source>
        <dbReference type="EMBL" id="KGK12324.1"/>
    </source>
</evidence>
<keyword evidence="7" id="KW-1185">Reference proteome</keyword>
<gene>
    <name evidence="6" type="ORF">EA26_13765</name>
    <name evidence="5" type="ORF">RZY48_000388</name>
</gene>
<keyword evidence="2" id="KW-0238">DNA-binding</keyword>
<reference evidence="5" key="2">
    <citation type="submission" date="2023-10" db="EMBL/GenBank/DDBJ databases">
        <authorList>
            <consortium name="PulseNet: The National Subtyping Network for Foodborne Disease Surveillance"/>
        </authorList>
    </citation>
    <scope>NUCLEOTIDE SEQUENCE</scope>
    <source>
        <strain evidence="5">PNUSAV004886</strain>
    </source>
</reference>
<dbReference type="PRINTS" id="PR00032">
    <property type="entry name" value="HTHARAC"/>
</dbReference>
<dbReference type="PANTHER" id="PTHR47894:SF4">
    <property type="entry name" value="HTH-TYPE TRANSCRIPTIONAL REGULATOR GADX"/>
    <property type="match status" value="1"/>
</dbReference>
<dbReference type="GO" id="GO:0000976">
    <property type="term" value="F:transcription cis-regulatory region binding"/>
    <property type="evidence" value="ECO:0007669"/>
    <property type="project" value="TreeGrafter"/>
</dbReference>
<accession>A0A099LXD2</accession>
<keyword evidence="1" id="KW-0805">Transcription regulation</keyword>
<dbReference type="RefSeq" id="WP_039428382.1">
    <property type="nucleotide sequence ID" value="NZ_CP061844.1"/>
</dbReference>
<dbReference type="InterPro" id="IPR018060">
    <property type="entry name" value="HTH_AraC"/>
</dbReference>
<dbReference type="eggNOG" id="COG2207">
    <property type="taxonomic scope" value="Bacteria"/>
</dbReference>
<dbReference type="EMBL" id="ABNSCA010000001">
    <property type="protein sequence ID" value="ELN6931018.1"/>
    <property type="molecule type" value="Genomic_DNA"/>
</dbReference>
<evidence type="ECO:0000313" key="5">
    <source>
        <dbReference type="EMBL" id="ELN6931018.1"/>
    </source>
</evidence>
<proteinExistence type="predicted"/>
<evidence type="ECO:0000256" key="3">
    <source>
        <dbReference type="ARBA" id="ARBA00023163"/>
    </source>
</evidence>
<comment type="caution">
    <text evidence="6">The sequence shown here is derived from an EMBL/GenBank/DDBJ whole genome shotgun (WGS) entry which is preliminary data.</text>
</comment>
<keyword evidence="3" id="KW-0804">Transcription</keyword>
<evidence type="ECO:0000313" key="7">
    <source>
        <dbReference type="Proteomes" id="UP000029994"/>
    </source>
</evidence>
<dbReference type="AlphaFoldDB" id="A0A099LXD2"/>
<dbReference type="Proteomes" id="UP001253463">
    <property type="component" value="Unassembled WGS sequence"/>
</dbReference>
<evidence type="ECO:0000259" key="4">
    <source>
        <dbReference type="PROSITE" id="PS01124"/>
    </source>
</evidence>
<dbReference type="GO" id="GO:0005829">
    <property type="term" value="C:cytosol"/>
    <property type="evidence" value="ECO:0007669"/>
    <property type="project" value="TreeGrafter"/>
</dbReference>
<organism evidence="6 7">
    <name type="scientific">Vibrio navarrensis</name>
    <dbReference type="NCBI Taxonomy" id="29495"/>
    <lineage>
        <taxon>Bacteria</taxon>
        <taxon>Pseudomonadati</taxon>
        <taxon>Pseudomonadota</taxon>
        <taxon>Gammaproteobacteria</taxon>
        <taxon>Vibrionales</taxon>
        <taxon>Vibrionaceae</taxon>
        <taxon>Vibrio</taxon>
    </lineage>
</organism>
<dbReference type="EMBL" id="JMCG01000001">
    <property type="protein sequence ID" value="KGK12324.1"/>
    <property type="molecule type" value="Genomic_DNA"/>
</dbReference>
<dbReference type="Gene3D" id="1.10.10.60">
    <property type="entry name" value="Homeodomain-like"/>
    <property type="match status" value="1"/>
</dbReference>
<dbReference type="SUPFAM" id="SSF46689">
    <property type="entry name" value="Homeodomain-like"/>
    <property type="match status" value="1"/>
</dbReference>
<protein>
    <submittedName>
        <fullName evidence="6">AraC family transcriptional regulator</fullName>
    </submittedName>
    <submittedName>
        <fullName evidence="5">Helix-turn-helix transcriptional regulator</fullName>
    </submittedName>
</protein>